<dbReference type="RefSeq" id="WP_156843912.1">
    <property type="nucleotide sequence ID" value="NZ_JABEOU010000004.1"/>
</dbReference>
<dbReference type="AlphaFoldDB" id="A0A7Y2KL63"/>
<dbReference type="Proteomes" id="UP000550136">
    <property type="component" value="Unassembled WGS sequence"/>
</dbReference>
<proteinExistence type="predicted"/>
<reference evidence="1 2" key="1">
    <citation type="submission" date="2020-05" db="EMBL/GenBank/DDBJ databases">
        <title>Draft Genome Sequences of Sphingomonas sp. Isolated from the International Space Station.</title>
        <authorList>
            <person name="Bijlani S."/>
            <person name="Singh N.K."/>
            <person name="Mason C.E."/>
            <person name="Wang C.C."/>
            <person name="Venkateswaran K."/>
        </authorList>
    </citation>
    <scope>NUCLEOTIDE SEQUENCE [LARGE SCALE GENOMIC DNA]</scope>
    <source>
        <strain evidence="1 2">FKI-L5-BR-P1</strain>
    </source>
</reference>
<gene>
    <name evidence="1" type="ORF">HKX06_01130</name>
</gene>
<dbReference type="EMBL" id="JABEOU010000004">
    <property type="protein sequence ID" value="NNG55999.1"/>
    <property type="molecule type" value="Genomic_DNA"/>
</dbReference>
<protein>
    <submittedName>
        <fullName evidence="1">Uncharacterized protein</fullName>
    </submittedName>
</protein>
<evidence type="ECO:0000313" key="2">
    <source>
        <dbReference type="Proteomes" id="UP000550136"/>
    </source>
</evidence>
<evidence type="ECO:0000313" key="1">
    <source>
        <dbReference type="EMBL" id="NNG55999.1"/>
    </source>
</evidence>
<accession>A0A7Y2KL63</accession>
<organism evidence="1 2">
    <name type="scientific">Sphingomonas paucimobilis</name>
    <name type="common">Pseudomonas paucimobilis</name>
    <dbReference type="NCBI Taxonomy" id="13689"/>
    <lineage>
        <taxon>Bacteria</taxon>
        <taxon>Pseudomonadati</taxon>
        <taxon>Pseudomonadota</taxon>
        <taxon>Alphaproteobacteria</taxon>
        <taxon>Sphingomonadales</taxon>
        <taxon>Sphingomonadaceae</taxon>
        <taxon>Sphingomonas</taxon>
    </lineage>
</organism>
<comment type="caution">
    <text evidence="1">The sequence shown here is derived from an EMBL/GenBank/DDBJ whole genome shotgun (WGS) entry which is preliminary data.</text>
</comment>
<sequence length="341" mass="36677">MATEDIVGGAVRPTEVALARQALLQDANAVAAVVTLGIDAEMRGDVAAARRFFGYAQKLTRRDQRTQSWLIEDYSLRRQDIAGALHQYDIALRGIPRLAETLYPVLGAASANAGVRKELVKTLAQRPVWAPTFIDFVANSNAIDATTSASLMAALRQSHVPVSQTAQNRVINALVNAGNLEEAWHYYALFHPGVTRARSRDPKFAGAGDNPSQFDWVPVSDTSITTNITGGIFDFAVSASVGGVLLRQLQLLPAGTYRLSGHTSGIDQPNEARPYWTLTCRDGRELGRVDLPNSSTNGGRFASIVTIPSKCPIQLLSLVARPSDSIGGLTGQIDRVDLTAL</sequence>
<name>A0A7Y2KL63_SPHPI</name>